<accession>A0AAV2Z547</accession>
<keyword evidence="2" id="KW-1185">Reference proteome</keyword>
<dbReference type="EMBL" id="DAKRPA010000041">
    <property type="protein sequence ID" value="DBA01807.1"/>
    <property type="molecule type" value="Genomic_DNA"/>
</dbReference>
<organism evidence="1 2">
    <name type="scientific">Lagenidium giganteum</name>
    <dbReference type="NCBI Taxonomy" id="4803"/>
    <lineage>
        <taxon>Eukaryota</taxon>
        <taxon>Sar</taxon>
        <taxon>Stramenopiles</taxon>
        <taxon>Oomycota</taxon>
        <taxon>Peronosporomycetes</taxon>
        <taxon>Pythiales</taxon>
        <taxon>Pythiaceae</taxon>
    </lineage>
</organism>
<gene>
    <name evidence="1" type="ORF">N0F65_002923</name>
</gene>
<reference evidence="1" key="2">
    <citation type="journal article" date="2023" name="Microbiol Resour">
        <title>Decontamination and Annotation of the Draft Genome Sequence of the Oomycete Lagenidium giganteum ARSEF 373.</title>
        <authorList>
            <person name="Morgan W.R."/>
            <person name="Tartar A."/>
        </authorList>
    </citation>
    <scope>NUCLEOTIDE SEQUENCE</scope>
    <source>
        <strain evidence="1">ARSEF 373</strain>
    </source>
</reference>
<proteinExistence type="predicted"/>
<evidence type="ECO:0000313" key="1">
    <source>
        <dbReference type="EMBL" id="DBA01807.1"/>
    </source>
</evidence>
<reference evidence="1" key="1">
    <citation type="submission" date="2022-11" db="EMBL/GenBank/DDBJ databases">
        <authorList>
            <person name="Morgan W.R."/>
            <person name="Tartar A."/>
        </authorList>
    </citation>
    <scope>NUCLEOTIDE SEQUENCE</scope>
    <source>
        <strain evidence="1">ARSEF 373</strain>
    </source>
</reference>
<dbReference type="Proteomes" id="UP001146120">
    <property type="component" value="Unassembled WGS sequence"/>
</dbReference>
<comment type="caution">
    <text evidence="1">The sequence shown here is derived from an EMBL/GenBank/DDBJ whole genome shotgun (WGS) entry which is preliminary data.</text>
</comment>
<name>A0AAV2Z547_9STRA</name>
<dbReference type="AlphaFoldDB" id="A0AAV2Z547"/>
<protein>
    <submittedName>
        <fullName evidence="1">Uncharacterized protein</fullName>
    </submittedName>
</protein>
<sequence>MSETWVQYNKESQTGKRRLGRATSLVVQRFRDGSYDNSVFCEMCYENVPRSPSHCARVIIGTFARPRSLSASLAPSASTLIMVCGHRCAVMHSASSSHGNIVLAAVMWALTYRALDLMGTTLRVKTSSYWCQENSGGVNQREAKQPDGHDACRNVRKQPQAKCISCKKTFCVVCNISHDGATCAEYERRLQSKLDHLRISKLATPWSRKHVSH</sequence>
<evidence type="ECO:0000313" key="2">
    <source>
        <dbReference type="Proteomes" id="UP001146120"/>
    </source>
</evidence>